<dbReference type="AlphaFoldDB" id="A0AAV5JL89"/>
<proteinExistence type="predicted"/>
<sequence>MLKVLPKGYPYLLIEIFYLIVFLVHHFRKRNRGRENQGE</sequence>
<feature type="transmembrane region" description="Helical" evidence="1">
    <location>
        <begin position="6"/>
        <end position="24"/>
    </location>
</feature>
<comment type="caution">
    <text evidence="2">The sequence shown here is derived from an EMBL/GenBank/DDBJ whole genome shotgun (WGS) entry which is preliminary data.</text>
</comment>
<dbReference type="EMBL" id="BPVZ01000033">
    <property type="protein sequence ID" value="GKV11170.1"/>
    <property type="molecule type" value="Genomic_DNA"/>
</dbReference>
<keyword evidence="1" id="KW-0812">Transmembrane</keyword>
<reference evidence="2 3" key="1">
    <citation type="journal article" date="2021" name="Commun. Biol.">
        <title>The genome of Shorea leprosula (Dipterocarpaceae) highlights the ecological relevance of drought in aseasonal tropical rainforests.</title>
        <authorList>
            <person name="Ng K.K.S."/>
            <person name="Kobayashi M.J."/>
            <person name="Fawcett J.A."/>
            <person name="Hatakeyama M."/>
            <person name="Paape T."/>
            <person name="Ng C.H."/>
            <person name="Ang C.C."/>
            <person name="Tnah L.H."/>
            <person name="Lee C.T."/>
            <person name="Nishiyama T."/>
            <person name="Sese J."/>
            <person name="O'Brien M.J."/>
            <person name="Copetti D."/>
            <person name="Mohd Noor M.I."/>
            <person name="Ong R.C."/>
            <person name="Putra M."/>
            <person name="Sireger I.Z."/>
            <person name="Indrioko S."/>
            <person name="Kosugi Y."/>
            <person name="Izuno A."/>
            <person name="Isagi Y."/>
            <person name="Lee S.L."/>
            <person name="Shimizu K.K."/>
        </authorList>
    </citation>
    <scope>NUCLEOTIDE SEQUENCE [LARGE SCALE GENOMIC DNA]</scope>
    <source>
        <strain evidence="2">214</strain>
    </source>
</reference>
<evidence type="ECO:0000256" key="1">
    <source>
        <dbReference type="SAM" id="Phobius"/>
    </source>
</evidence>
<protein>
    <submittedName>
        <fullName evidence="2">Uncharacterized protein</fullName>
    </submittedName>
</protein>
<organism evidence="2 3">
    <name type="scientific">Rubroshorea leprosula</name>
    <dbReference type="NCBI Taxonomy" id="152421"/>
    <lineage>
        <taxon>Eukaryota</taxon>
        <taxon>Viridiplantae</taxon>
        <taxon>Streptophyta</taxon>
        <taxon>Embryophyta</taxon>
        <taxon>Tracheophyta</taxon>
        <taxon>Spermatophyta</taxon>
        <taxon>Magnoliopsida</taxon>
        <taxon>eudicotyledons</taxon>
        <taxon>Gunneridae</taxon>
        <taxon>Pentapetalae</taxon>
        <taxon>rosids</taxon>
        <taxon>malvids</taxon>
        <taxon>Malvales</taxon>
        <taxon>Dipterocarpaceae</taxon>
        <taxon>Rubroshorea</taxon>
    </lineage>
</organism>
<keyword evidence="1" id="KW-0472">Membrane</keyword>
<name>A0AAV5JL89_9ROSI</name>
<keyword evidence="1" id="KW-1133">Transmembrane helix</keyword>
<accession>A0AAV5JL89</accession>
<gene>
    <name evidence="2" type="ORF">SLEP1_g22444</name>
</gene>
<dbReference type="Proteomes" id="UP001054252">
    <property type="component" value="Unassembled WGS sequence"/>
</dbReference>
<evidence type="ECO:0000313" key="3">
    <source>
        <dbReference type="Proteomes" id="UP001054252"/>
    </source>
</evidence>
<evidence type="ECO:0000313" key="2">
    <source>
        <dbReference type="EMBL" id="GKV11170.1"/>
    </source>
</evidence>
<keyword evidence="3" id="KW-1185">Reference proteome</keyword>